<protein>
    <submittedName>
        <fullName evidence="1">Uncharacterized protein</fullName>
    </submittedName>
</protein>
<comment type="caution">
    <text evidence="1">The sequence shown here is derived from an EMBL/GenBank/DDBJ whole genome shotgun (WGS) entry which is preliminary data.</text>
</comment>
<dbReference type="EMBL" id="JANJQO010002016">
    <property type="protein sequence ID" value="KAJ2968378.1"/>
    <property type="molecule type" value="Genomic_DNA"/>
</dbReference>
<sequence>MLRNASSSALNSTEAYSGNETLQDALEIVKAAQAEARARNSRLLASPRVNVYSLREGQNKDDSAPILQKNGTLSVSVPDGTGVNGTVSIAAATIAQVEARNQSLADPQTADSTQVQRRASGFWMENMVQNGASPLAPAGYKVWRNVKDYGAKGDGTTDDTAAINRAISDGNRCGADCGSTSTLQAVVYFPSGTYLVSRSLISYYFTQMIGDPTNKPVIKVASSFVGLGVISSDVYIDGGNGAEWYINQSNFYRQVRNFIIDMTAAPASDYIAGIHWQVAQATSLQNILFKMSISPGNNQQGIFMENGSGGLMSDLTFVGGSLGAYVGNQQFTVRNLLFLSQLTRALEIHWDWGWTWKSIGIANCPVGVIMSGPDPNALGSAIFLDSSFQNTPTALKLSAPSSSAYGKITLNLFNVRFTNVGAGVAFNDGRVLLDGGSSKTVKAWGLGKRYSTRNGESAGTWQGGADYTDMPEIDASLMTSDHFFERSKPQYEALPASQFVNIKLAPYNAVGDGKWDDTSVLNRALQDTASAGQILWIPAGIYLVRDTITIPSGAKVVGQAWSQIMGTGAKFSNMLAPYPVVRVGRPGDVGSVEIQDLLFTVKGATAGAIILQWNIRQSGKGTAAMWDTHIRVGGAAGSDLQAGNCPRLTGKTNPNCIAASLLVHITSGASAYFENTWFWVADHDLDTVAQTQIDVYVGRGVLIESTGPVWLYGTASEHCVLYQYQTVNAGNIFMGMIQTESPYYQTTPEAPKPFSGQPGFPQDPDFSYCTASSASCAFSWAVRIINSSNMYIYGAGLYSWFQKYGQDCVQTENCQDRIFQIKDSSSVWIYSLITKAAVEMISPDGGVAVLGKDNKINYCDIVMAWMGSAGSGGPSSGGAIHRSPASATIIPFPATTVGPTATFTLSGPVVSQVDYTPNNGNQNAPPGPGASACQRCDLSRLLTSTCCGVDGGVSNPIEIGPGVPIPRSLILPRGFVPNQPVTDQSGMLYQAGEPLPREVIVPIGTIFTFPFIIPRGLPLSNAWSPDASQGNQDNCTMYIASDFWSGPLTISTADACLLVLPPITITTTTWTPPVLTLSTDELTTTTKPPPYTTELVRVSKVTAHGTKPSEVIKPIPGPKPLCFRPKIFGFSIQLCPPPPLIRFPPDIPPITIIPVPPGTRPGPINPENKPTEDQEQEEDEEDDEEEQVTCSALDSDEDPDDADGGAYDGSDSYPGAGSDHQPDDYTAPAAG</sequence>
<accession>A0ACC1MPC7</accession>
<dbReference type="Proteomes" id="UP001143910">
    <property type="component" value="Unassembled WGS sequence"/>
</dbReference>
<reference evidence="1" key="1">
    <citation type="submission" date="2022-08" db="EMBL/GenBank/DDBJ databases">
        <title>Genome Sequence of Lecanicillium fungicola.</title>
        <authorList>
            <person name="Buettner E."/>
        </authorList>
    </citation>
    <scope>NUCLEOTIDE SEQUENCE</scope>
    <source>
        <strain evidence="1">Babe33</strain>
    </source>
</reference>
<name>A0ACC1MPC7_9HYPO</name>
<organism evidence="1 2">
    <name type="scientific">Zarea fungicola</name>
    <dbReference type="NCBI Taxonomy" id="93591"/>
    <lineage>
        <taxon>Eukaryota</taxon>
        <taxon>Fungi</taxon>
        <taxon>Dikarya</taxon>
        <taxon>Ascomycota</taxon>
        <taxon>Pezizomycotina</taxon>
        <taxon>Sordariomycetes</taxon>
        <taxon>Hypocreomycetidae</taxon>
        <taxon>Hypocreales</taxon>
        <taxon>Cordycipitaceae</taxon>
        <taxon>Zarea</taxon>
    </lineage>
</organism>
<gene>
    <name evidence="1" type="ORF">NQ176_g9206</name>
</gene>
<keyword evidence="2" id="KW-1185">Reference proteome</keyword>
<proteinExistence type="predicted"/>
<evidence type="ECO:0000313" key="1">
    <source>
        <dbReference type="EMBL" id="KAJ2968378.1"/>
    </source>
</evidence>
<evidence type="ECO:0000313" key="2">
    <source>
        <dbReference type="Proteomes" id="UP001143910"/>
    </source>
</evidence>